<evidence type="ECO:0000313" key="7">
    <source>
        <dbReference type="Proteomes" id="UP000184600"/>
    </source>
</evidence>
<feature type="domain" description="Carrier" evidence="5">
    <location>
        <begin position="2604"/>
        <end position="2678"/>
    </location>
</feature>
<dbReference type="OrthoDB" id="9757559at2"/>
<dbReference type="GO" id="GO:0005737">
    <property type="term" value="C:cytoplasm"/>
    <property type="evidence" value="ECO:0007669"/>
    <property type="project" value="TreeGrafter"/>
</dbReference>
<feature type="domain" description="Carrier" evidence="5">
    <location>
        <begin position="966"/>
        <end position="1041"/>
    </location>
</feature>
<evidence type="ECO:0000313" key="6">
    <source>
        <dbReference type="EMBL" id="SHO58147.1"/>
    </source>
</evidence>
<sequence>MHDHNRRLFPLSAAQQGIWFSQIMNPFAQAEVYKITEYLKIFGQIQTGIFETALRQALLEAESFNLVFEDTEAGPRQYVKPQTDWHFPVIDMRQEDDPESSAQLWMKADMARPFNLGHGPLFSFALLQLEDNLFLFFASTHHLVMDGFGGYLFVRRVAEIYSAMVNDSAIPACPFSQLSEVLHSEMTYPDSEQFQTSRQYWQTQAKHWPEPFSLSGENKACSEVLRCQSSLSVQDNINLDLQTKAHQTTLPVLLTALAAIYLRRLSDQDDLLIGFPMMARHNRLLRSFPGMMANVLPLQLKLHTEMTLADVLFLVKRQVRHIAKHQRYRPESLYTKSRNDGSEKTCPTIINIIPFPYDMRFDGMASEVHNLLFGPADDLVIHFCDYGPRRGIQVFMEANAALYTESQLQIHLDRLIRFFSVILAQEERLCLAQYPLLLPEEQRRIAAWNQTAVRYPANRNIYSLFREQAQRTPDAVAIVCREGQFTYGDSEQRIYQLAGYLKTCRIEKGDAVVVCLERSVELILAQLAIMHCGAVYVPVDPNAPDERLNFVLSDCKAKMILTSPDRQSGFIPGIQTMSITLSTLARLPGEFTSPAELSGKDPAYIMYTSGSTGNPKGVLVPHRAVLRLVIRCGYADFAPQDRMAFAANPGFDAATMEVWAPLLNGGAVVVIDQGVLLDPQQLEETLIRQQVSILWMTAGLFKQYAEMLGNVFQQLRYLIVGGDVLDPSVIQQVLENNPPGHLLNGYGPTETTTFALTHEIRLQSSALRAIPLGRPVNNTKVYILDSNHQPVPVGIIGEIYIGGDGVALGYVNRPDLTDEKFLPDPFSEQSDARMYRSGDLGRWRADGVIEFAGRNDDQIKIRGFRIEPAEIELALQACEGVHHAIVIAESIPKQAKRLVAYYVCQPGCRVFAEKLKTALESQFPDYMIPAGYIELTSLPLTVNGKVDRQALPAPDENAFIRYEYEEPRGETECILADIWQRLLNIRHIGRHDHFFTLGGHSLLAVQLISRIREQLHVELSLADMFAWPVLRQLASHIQKMKPASSTGFSIPSDPGEYENCAFPLSFAQQRLWFLAQMDTEAAQAYIIAGSVHLKGQLDIHILQQALDQIVARHAILRTHFQKESDGPVQIIEPVGRGFSLQVIEAEAIKTKDNKTGSETFEPAFDLEKGPLIQGRLLCFPEHEYQLQLAMHHLIADGWSVSVFIQELNVLYASLYQGKEVLLPELPLQYADYARWQYDALQEAELKKQLSYWVKQLQWIPEYLNLPTDYPRPKVQDYTGKYLPVQFDPLFTAELREFCRLQGCTMYMLLLAGWSVVMGRVSQQHDIMIGSPVAGRTMIETESLIGMFVNTLALRIDLSDAPDTKSLLAQLKSTALSAMENKDIPFEQVVEAVSPVRSLSHSPVFQVMFALQNVPAAEIDLPDVTLLSFEPLVKNAKFDLSLEITEKEDVLEGFINYASALFDERMIQKYLKYWQQLLQEMIRHPDQSVHTLSMLSPQESVKLLNEFSSGDRSPVNCFCVHEWFEQQVRRIPDAIAVIAGEDQISYRQLNQQANQLASYLSRSGIGPEKRVALLCDRNIGFITAMLSVLKAGGGYIPIDPSCPGERLQFILSDCSPVMVLTNRVVDPALFSELPDKPIPVVHLRQDAHLWEKMPSGNIQREAFSPENLAYIIYTSGSTGYPKGVMVEHQNLANLIHWHHQVFTPETGTYASGVAGMGFDAAVWEIWPVLCAGASLLLPPVSASENPEQLLNWWYAQPVHTSFLPTPIAELALAREQIHPTLKTLLVGGDQLHRRPSELHSFSLVNNYGPTETTVVATSGSIRDQDDVLHIGRPVTNTSIYILDEMRQLVPVGIAGEIYIGGAGVSRGYLNQPELTAKHFLSDPFSKDPKARMYRTGDLGRWRADGMIEYLGRNDNQVKIRGYRIELGEIMAAMQGCQGVQSAVVIAAGSQTNKRLVAYFTEQSNHHVSYDRLKSQLNELLPDYMVPSAYVRLTQIPLTPNGKINYQALPQPDERSFIRRRYELPKGKHEQVLAAVWKELLGVEDIGRYDNFFELGGHSLLAVQVIESLRQQGYHLAVRTLFSQPDLASLAESLAPVPANEDFTVPPNYLADHPAKITPDLLPLVDLSQSQIDRICTEIPGGAANIQDIYPLTPLQEGILYHHLVQQQGDLYVIRSIQSFSCLSRLQNYIDAVQALIDRHDVLRTSFVWEGVAEPVQVVWRKAVLPVMMLETGEGDVETQLRQHLEPGQRKMNIRQAPMLEAWQVEDKASQCWLLCLRIHHLCTDHFSLELMGEEIHQYLQNGEIQTLPSLPFRNFVARTRHKYDPGAEAAFFRQQLGDIEQPSAPFGLMDIYGEGQQITRRHVPIDDALARRIRERVQLLGISCASVFHLAWGLVVRAATGRDDIVFGTLLFGRMNAVEGADRMMGLCLNTLPFRLSFDHLSVRDCVLETHQRLAQLLEFEHTPLVRAQQYSRVLPPQPLFTSLLNYRYQKDFIWLRKSKESLKPEILFCEERSTYPVSLSVNDFPGGELSLDIQSDIRVSCDQLGNMVMNALSSLLIALESTPECPVNHVGVLAENTTGLSGEGEVIQPISLKQETYADRSYVQPINGTEKTLAKLWQVLLNVEQIGRNDDFFELGGHSLLAIRLINEAREQGLEFSLTTLLKSPVLKDLAKQVKIMRK</sequence>
<dbReference type="InterPro" id="IPR020806">
    <property type="entry name" value="PKS_PP-bd"/>
</dbReference>
<dbReference type="InterPro" id="IPR006162">
    <property type="entry name" value="Ppantetheine_attach_site"/>
</dbReference>
<dbReference type="Gene3D" id="1.10.1200.10">
    <property type="entry name" value="ACP-like"/>
    <property type="match status" value="3"/>
</dbReference>
<dbReference type="InterPro" id="IPR036736">
    <property type="entry name" value="ACP-like_sf"/>
</dbReference>
<dbReference type="SMART" id="SM00823">
    <property type="entry name" value="PKS_PP"/>
    <property type="match status" value="2"/>
</dbReference>
<dbReference type="FunFam" id="3.40.50.12780:FF:000012">
    <property type="entry name" value="Non-ribosomal peptide synthetase"/>
    <property type="match status" value="1"/>
</dbReference>
<keyword evidence="3" id="KW-0596">Phosphopantetheine</keyword>
<dbReference type="GO" id="GO:0031177">
    <property type="term" value="F:phosphopantetheine binding"/>
    <property type="evidence" value="ECO:0007669"/>
    <property type="project" value="InterPro"/>
</dbReference>
<dbReference type="Gene3D" id="2.30.38.10">
    <property type="entry name" value="Luciferase, Domain 3"/>
    <property type="match status" value="2"/>
</dbReference>
<dbReference type="CDD" id="cd19531">
    <property type="entry name" value="LCL_NRPS-like"/>
    <property type="match status" value="1"/>
</dbReference>
<evidence type="ECO:0000256" key="1">
    <source>
        <dbReference type="ARBA" id="ARBA00001957"/>
    </source>
</evidence>
<dbReference type="GO" id="GO:0044550">
    <property type="term" value="P:secondary metabolite biosynthetic process"/>
    <property type="evidence" value="ECO:0007669"/>
    <property type="project" value="UniProtKB-ARBA"/>
</dbReference>
<dbReference type="Pfam" id="PF00501">
    <property type="entry name" value="AMP-binding"/>
    <property type="match status" value="2"/>
</dbReference>
<dbReference type="PROSITE" id="PS00455">
    <property type="entry name" value="AMP_BINDING"/>
    <property type="match status" value="2"/>
</dbReference>
<dbReference type="CDD" id="cd12117">
    <property type="entry name" value="A_NRPS_Srf_like"/>
    <property type="match status" value="1"/>
</dbReference>
<name>A0A1M7YZN3_9VIBR</name>
<dbReference type="PROSITE" id="PS50075">
    <property type="entry name" value="CARRIER"/>
    <property type="match status" value="3"/>
</dbReference>
<proteinExistence type="inferred from homology"/>
<dbReference type="Gene3D" id="3.30.559.10">
    <property type="entry name" value="Chloramphenicol acetyltransferase-like domain"/>
    <property type="match status" value="3"/>
</dbReference>
<dbReference type="SUPFAM" id="SSF56801">
    <property type="entry name" value="Acetyl-CoA synthetase-like"/>
    <property type="match status" value="2"/>
</dbReference>
<dbReference type="PROSITE" id="PS00012">
    <property type="entry name" value="PHOSPHOPANTETHEINE"/>
    <property type="match status" value="3"/>
</dbReference>
<dbReference type="Pfam" id="PF13193">
    <property type="entry name" value="AMP-binding_C"/>
    <property type="match status" value="1"/>
</dbReference>
<dbReference type="FunFam" id="3.40.50.980:FF:000001">
    <property type="entry name" value="Non-ribosomal peptide synthetase"/>
    <property type="match status" value="1"/>
</dbReference>
<dbReference type="GO" id="GO:0043041">
    <property type="term" value="P:amino acid activation for nonribosomal peptide biosynthetic process"/>
    <property type="evidence" value="ECO:0007669"/>
    <property type="project" value="TreeGrafter"/>
</dbReference>
<dbReference type="InterPro" id="IPR045851">
    <property type="entry name" value="AMP-bd_C_sf"/>
</dbReference>
<protein>
    <submittedName>
        <fullName evidence="6">Dimodular nonribosomal peptide synthase</fullName>
    </submittedName>
</protein>
<dbReference type="Gene3D" id="3.30.300.30">
    <property type="match status" value="2"/>
</dbReference>
<dbReference type="InterPro" id="IPR001242">
    <property type="entry name" value="Condensation_dom"/>
</dbReference>
<dbReference type="InterPro" id="IPR020845">
    <property type="entry name" value="AMP-binding_CS"/>
</dbReference>
<dbReference type="FunFam" id="1.10.1200.10:FF:000005">
    <property type="entry name" value="Nonribosomal peptide synthetase 1"/>
    <property type="match status" value="3"/>
</dbReference>
<dbReference type="PANTHER" id="PTHR45527:SF1">
    <property type="entry name" value="FATTY ACID SYNTHASE"/>
    <property type="match status" value="1"/>
</dbReference>
<dbReference type="GO" id="GO:0003824">
    <property type="term" value="F:catalytic activity"/>
    <property type="evidence" value="ECO:0007669"/>
    <property type="project" value="InterPro"/>
</dbReference>
<dbReference type="NCBIfam" id="NF003417">
    <property type="entry name" value="PRK04813.1"/>
    <property type="match status" value="2"/>
</dbReference>
<dbReference type="NCBIfam" id="TIGR01733">
    <property type="entry name" value="AA-adenyl-dom"/>
    <property type="match status" value="2"/>
</dbReference>
<dbReference type="CDD" id="cd19544">
    <property type="entry name" value="E-C_NRPS"/>
    <property type="match status" value="1"/>
</dbReference>
<dbReference type="InterPro" id="IPR023213">
    <property type="entry name" value="CAT-like_dom_sf"/>
</dbReference>
<dbReference type="PANTHER" id="PTHR45527">
    <property type="entry name" value="NONRIBOSOMAL PEPTIDE SYNTHETASE"/>
    <property type="match status" value="1"/>
</dbReference>
<organism evidence="6 7">
    <name type="scientific">Vibrio quintilis</name>
    <dbReference type="NCBI Taxonomy" id="1117707"/>
    <lineage>
        <taxon>Bacteria</taxon>
        <taxon>Pseudomonadati</taxon>
        <taxon>Pseudomonadota</taxon>
        <taxon>Gammaproteobacteria</taxon>
        <taxon>Vibrionales</taxon>
        <taxon>Vibrionaceae</taxon>
        <taxon>Vibrio</taxon>
    </lineage>
</organism>
<comment type="cofactor">
    <cofactor evidence="1">
        <name>pantetheine 4'-phosphate</name>
        <dbReference type="ChEBI" id="CHEBI:47942"/>
    </cofactor>
</comment>
<dbReference type="EMBL" id="FRFG01000055">
    <property type="protein sequence ID" value="SHO58147.1"/>
    <property type="molecule type" value="Genomic_DNA"/>
</dbReference>
<dbReference type="FunFam" id="2.30.38.10:FF:000001">
    <property type="entry name" value="Non-ribosomal peptide synthetase PvdI"/>
    <property type="match status" value="2"/>
</dbReference>
<dbReference type="Gene3D" id="3.40.50.980">
    <property type="match status" value="4"/>
</dbReference>
<keyword evidence="4" id="KW-0597">Phosphoprotein</keyword>
<feature type="domain" description="Carrier" evidence="5">
    <location>
        <begin position="2022"/>
        <end position="2096"/>
    </location>
</feature>
<dbReference type="SUPFAM" id="SSF52777">
    <property type="entry name" value="CoA-dependent acyltransferases"/>
    <property type="match status" value="6"/>
</dbReference>
<evidence type="ECO:0000256" key="4">
    <source>
        <dbReference type="ARBA" id="ARBA00022553"/>
    </source>
</evidence>
<dbReference type="Pfam" id="PF00668">
    <property type="entry name" value="Condensation"/>
    <property type="match status" value="3"/>
</dbReference>
<dbReference type="InterPro" id="IPR025110">
    <property type="entry name" value="AMP-bd_C"/>
</dbReference>
<keyword evidence="7" id="KW-1185">Reference proteome</keyword>
<evidence type="ECO:0000256" key="2">
    <source>
        <dbReference type="ARBA" id="ARBA00006432"/>
    </source>
</evidence>
<dbReference type="FunFam" id="3.30.300.30:FF:000010">
    <property type="entry name" value="Enterobactin synthetase component F"/>
    <property type="match status" value="2"/>
</dbReference>
<dbReference type="STRING" id="1117707.VQ7734_03917"/>
<dbReference type="InterPro" id="IPR010071">
    <property type="entry name" value="AA_adenyl_dom"/>
</dbReference>
<dbReference type="InterPro" id="IPR009081">
    <property type="entry name" value="PP-bd_ACP"/>
</dbReference>
<dbReference type="SUPFAM" id="SSF47336">
    <property type="entry name" value="ACP-like"/>
    <property type="match status" value="3"/>
</dbReference>
<dbReference type="Proteomes" id="UP000184600">
    <property type="component" value="Unassembled WGS sequence"/>
</dbReference>
<dbReference type="RefSeq" id="WP_073585595.1">
    <property type="nucleotide sequence ID" value="NZ_AP024898.1"/>
</dbReference>
<dbReference type="InterPro" id="IPR000873">
    <property type="entry name" value="AMP-dep_synth/lig_dom"/>
</dbReference>
<evidence type="ECO:0000259" key="5">
    <source>
        <dbReference type="PROSITE" id="PS50075"/>
    </source>
</evidence>
<gene>
    <name evidence="6" type="primary">dhbF_5</name>
    <name evidence="6" type="ORF">VQ7734_03917</name>
</gene>
<accession>A0A1M7YZN3</accession>
<evidence type="ECO:0000256" key="3">
    <source>
        <dbReference type="ARBA" id="ARBA00022450"/>
    </source>
</evidence>
<reference evidence="7" key="1">
    <citation type="submission" date="2016-12" db="EMBL/GenBank/DDBJ databases">
        <authorList>
            <person name="Rodrigo-Torres L."/>
            <person name="Arahal R.D."/>
            <person name="Lucena T."/>
        </authorList>
    </citation>
    <scope>NUCLEOTIDE SEQUENCE [LARGE SCALE GENOMIC DNA]</scope>
</reference>
<dbReference type="Pfam" id="PF00550">
    <property type="entry name" value="PP-binding"/>
    <property type="match status" value="3"/>
</dbReference>
<dbReference type="Gene3D" id="3.30.559.30">
    <property type="entry name" value="Nonribosomal peptide synthetase, condensation domain"/>
    <property type="match status" value="3"/>
</dbReference>
<comment type="similarity">
    <text evidence="2">Belongs to the ATP-dependent AMP-binding enzyme family.</text>
</comment>